<dbReference type="Proteomes" id="UP001500902">
    <property type="component" value="Unassembled WGS sequence"/>
</dbReference>
<organism evidence="1 2">
    <name type="scientific">Nonomuraea antimicrobica</name>
    <dbReference type="NCBI Taxonomy" id="561173"/>
    <lineage>
        <taxon>Bacteria</taxon>
        <taxon>Bacillati</taxon>
        <taxon>Actinomycetota</taxon>
        <taxon>Actinomycetes</taxon>
        <taxon>Streptosporangiales</taxon>
        <taxon>Streptosporangiaceae</taxon>
        <taxon>Nonomuraea</taxon>
    </lineage>
</organism>
<sequence>MGSATAGAARIEAEIAKVARSEPPRRVAAAKPDADRLEFTCTLSGTKQQNEAILAAYKVHVKIIFCNRQDPLRH</sequence>
<accession>A0ABP7BDQ6</accession>
<gene>
    <name evidence="1" type="ORF">GCM10022224_018770</name>
</gene>
<evidence type="ECO:0000313" key="2">
    <source>
        <dbReference type="Proteomes" id="UP001500902"/>
    </source>
</evidence>
<reference evidence="2" key="1">
    <citation type="journal article" date="2019" name="Int. J. Syst. Evol. Microbiol.">
        <title>The Global Catalogue of Microorganisms (GCM) 10K type strain sequencing project: providing services to taxonomists for standard genome sequencing and annotation.</title>
        <authorList>
            <consortium name="The Broad Institute Genomics Platform"/>
            <consortium name="The Broad Institute Genome Sequencing Center for Infectious Disease"/>
            <person name="Wu L."/>
            <person name="Ma J."/>
        </authorList>
    </citation>
    <scope>NUCLEOTIDE SEQUENCE [LARGE SCALE GENOMIC DNA]</scope>
    <source>
        <strain evidence="2">JCM 16904</strain>
    </source>
</reference>
<evidence type="ECO:0000313" key="1">
    <source>
        <dbReference type="EMBL" id="GAA3655860.1"/>
    </source>
</evidence>
<name>A0ABP7BDQ6_9ACTN</name>
<keyword evidence="2" id="KW-1185">Reference proteome</keyword>
<comment type="caution">
    <text evidence="1">The sequence shown here is derived from an EMBL/GenBank/DDBJ whole genome shotgun (WGS) entry which is preliminary data.</text>
</comment>
<protein>
    <submittedName>
        <fullName evidence="1">Uncharacterized protein</fullName>
    </submittedName>
</protein>
<proteinExistence type="predicted"/>
<dbReference type="EMBL" id="BAAAZP010000031">
    <property type="protein sequence ID" value="GAA3655860.1"/>
    <property type="molecule type" value="Genomic_DNA"/>
</dbReference>